<dbReference type="InterPro" id="IPR019826">
    <property type="entry name" value="Carboxylesterase_B_AS"/>
</dbReference>
<keyword evidence="3 4" id="KW-0378">Hydrolase</keyword>
<dbReference type="InterPro" id="IPR002168">
    <property type="entry name" value="Lipase_GDXG_HIS_AS"/>
</dbReference>
<dbReference type="PANTHER" id="PTHR11559">
    <property type="entry name" value="CARBOXYLESTERASE"/>
    <property type="match status" value="1"/>
</dbReference>
<evidence type="ECO:0000256" key="4">
    <source>
        <dbReference type="RuleBase" id="RU361235"/>
    </source>
</evidence>
<proteinExistence type="inferred from homology"/>
<feature type="compositionally biased region" description="Pro residues" evidence="5">
    <location>
        <begin position="62"/>
        <end position="71"/>
    </location>
</feature>
<evidence type="ECO:0000313" key="7">
    <source>
        <dbReference type="EMBL" id="MFC5026690.1"/>
    </source>
</evidence>
<dbReference type="SUPFAM" id="SSF53474">
    <property type="entry name" value="alpha/beta-Hydrolases"/>
    <property type="match status" value="1"/>
</dbReference>
<keyword evidence="8" id="KW-1185">Reference proteome</keyword>
<gene>
    <name evidence="7" type="ORF">ACFPM3_31605</name>
</gene>
<comment type="similarity">
    <text evidence="1 4">Belongs to the type-B carboxylesterase/lipase family.</text>
</comment>
<dbReference type="EMBL" id="JBHSJD010000026">
    <property type="protein sequence ID" value="MFC5026690.1"/>
    <property type="molecule type" value="Genomic_DNA"/>
</dbReference>
<dbReference type="Proteomes" id="UP001595829">
    <property type="component" value="Unassembled WGS sequence"/>
</dbReference>
<feature type="domain" description="Carboxylesterase type B" evidence="6">
    <location>
        <begin position="5"/>
        <end position="470"/>
    </location>
</feature>
<dbReference type="Pfam" id="PF00135">
    <property type="entry name" value="COesterase"/>
    <property type="match status" value="1"/>
</dbReference>
<sequence length="488" mass="51655">MEPTAPVCTTRHGAVRGRLATGGVAAFLGIPYAAPPVGALRFRPPAPPEPWTGTRDATRYGPTPPKAPYTPPFDTLIPETTVPGDDCLNLNVWTPSPGPGARLPVMVWLHGGGFTNGSASASAYDGSAFARDGVVLVSLNHRLGADGFLHLDGVPDNRGLLDQIAALEWVRDNIAAFGGDPDRVTVFGESSGAMSIGVLLTEPRARGLFHRAILQSGAAHTFLTPGPARRITAHLAGELGIAPTAEAFAAVPLDRLLAAQTELRAEIVTRPDPALWGEAALNALPFEPVTDGLALPGPDCGVGLMAGSNREEYRLFLVPTGRLELLPETKVDATARAYGLDPAKAVEVYRDGRPGALPGEIFDALATDWYYRIPAIRLAESVPGTYVYEFAHRSTAFGGRLGACHVGELAYVFDRLDDPAYAPVIGDDPPRSLADAMHGAWVSFATTGSPGWAPYDTDTRTTMIFNTTACGPVDDPRAAERALWDGVR</sequence>
<evidence type="ECO:0000256" key="5">
    <source>
        <dbReference type="SAM" id="MobiDB-lite"/>
    </source>
</evidence>
<dbReference type="PROSITE" id="PS01173">
    <property type="entry name" value="LIPASE_GDXG_HIS"/>
    <property type="match status" value="1"/>
</dbReference>
<dbReference type="InterPro" id="IPR029058">
    <property type="entry name" value="AB_hydrolase_fold"/>
</dbReference>
<feature type="region of interest" description="Disordered" evidence="5">
    <location>
        <begin position="43"/>
        <end position="71"/>
    </location>
</feature>
<dbReference type="InterPro" id="IPR050309">
    <property type="entry name" value="Type-B_Carboxylest/Lipase"/>
</dbReference>
<name>A0ABV9XQL6_9ACTN</name>
<evidence type="ECO:0000256" key="2">
    <source>
        <dbReference type="ARBA" id="ARBA00010515"/>
    </source>
</evidence>
<accession>A0ABV9XQL6</accession>
<comment type="caution">
    <text evidence="7">The sequence shown here is derived from an EMBL/GenBank/DDBJ whole genome shotgun (WGS) entry which is preliminary data.</text>
</comment>
<evidence type="ECO:0000313" key="8">
    <source>
        <dbReference type="Proteomes" id="UP001595829"/>
    </source>
</evidence>
<dbReference type="Gene3D" id="3.40.50.1820">
    <property type="entry name" value="alpha/beta hydrolase"/>
    <property type="match status" value="1"/>
</dbReference>
<dbReference type="RefSeq" id="WP_345692227.1">
    <property type="nucleotide sequence ID" value="NZ_BAABIT010000001.1"/>
</dbReference>
<evidence type="ECO:0000256" key="3">
    <source>
        <dbReference type="ARBA" id="ARBA00022801"/>
    </source>
</evidence>
<comment type="similarity">
    <text evidence="2">Belongs to the 'GDXG' lipolytic enzyme family.</text>
</comment>
<organism evidence="7 8">
    <name type="scientific">Streptomyces coeruleoprunus</name>
    <dbReference type="NCBI Taxonomy" id="285563"/>
    <lineage>
        <taxon>Bacteria</taxon>
        <taxon>Bacillati</taxon>
        <taxon>Actinomycetota</taxon>
        <taxon>Actinomycetes</taxon>
        <taxon>Kitasatosporales</taxon>
        <taxon>Streptomycetaceae</taxon>
        <taxon>Streptomyces</taxon>
    </lineage>
</organism>
<dbReference type="InterPro" id="IPR002018">
    <property type="entry name" value="CarbesteraseB"/>
</dbReference>
<protein>
    <recommendedName>
        <fullName evidence="4">Carboxylic ester hydrolase</fullName>
        <ecNumber evidence="4">3.1.1.-</ecNumber>
    </recommendedName>
</protein>
<evidence type="ECO:0000256" key="1">
    <source>
        <dbReference type="ARBA" id="ARBA00005964"/>
    </source>
</evidence>
<dbReference type="EC" id="3.1.1.-" evidence="4"/>
<dbReference type="PROSITE" id="PS00122">
    <property type="entry name" value="CARBOXYLESTERASE_B_1"/>
    <property type="match status" value="1"/>
</dbReference>
<reference evidence="8" key="1">
    <citation type="journal article" date="2019" name="Int. J. Syst. Evol. Microbiol.">
        <title>The Global Catalogue of Microorganisms (GCM) 10K type strain sequencing project: providing services to taxonomists for standard genome sequencing and annotation.</title>
        <authorList>
            <consortium name="The Broad Institute Genomics Platform"/>
            <consortium name="The Broad Institute Genome Sequencing Center for Infectious Disease"/>
            <person name="Wu L."/>
            <person name="Ma J."/>
        </authorList>
    </citation>
    <scope>NUCLEOTIDE SEQUENCE [LARGE SCALE GENOMIC DNA]</scope>
    <source>
        <strain evidence="8">CGMCC 4.1648</strain>
    </source>
</reference>
<evidence type="ECO:0000259" key="6">
    <source>
        <dbReference type="Pfam" id="PF00135"/>
    </source>
</evidence>